<proteinExistence type="inferred from homology"/>
<keyword evidence="5" id="KW-0328">Glycosyltransferase</keyword>
<keyword evidence="7" id="KW-0812">Transmembrane</keyword>
<name>A0ABP0FWY5_CLALP</name>
<keyword evidence="15" id="KW-1185">Reference proteome</keyword>
<keyword evidence="11" id="KW-0472">Membrane</keyword>
<dbReference type="InterPro" id="IPR001173">
    <property type="entry name" value="Glyco_trans_2-like"/>
</dbReference>
<dbReference type="Gene3D" id="3.90.550.10">
    <property type="entry name" value="Spore Coat Polysaccharide Biosynthesis Protein SpsA, Chain A"/>
    <property type="match status" value="1"/>
</dbReference>
<evidence type="ECO:0000313" key="15">
    <source>
        <dbReference type="Proteomes" id="UP001642483"/>
    </source>
</evidence>
<evidence type="ECO:0000256" key="3">
    <source>
        <dbReference type="ARBA" id="ARBA00006739"/>
    </source>
</evidence>
<dbReference type="EC" id="2.4.1.117" evidence="4"/>
<keyword evidence="8" id="KW-0256">Endoplasmic reticulum</keyword>
<dbReference type="PANTHER" id="PTHR10859:SF91">
    <property type="entry name" value="DOLICHYL-PHOSPHATE BETA-GLUCOSYLTRANSFERASE"/>
    <property type="match status" value="1"/>
</dbReference>
<evidence type="ECO:0000259" key="13">
    <source>
        <dbReference type="Pfam" id="PF00535"/>
    </source>
</evidence>
<comment type="pathway">
    <text evidence="2">Protein modification; protein glycosylation.</text>
</comment>
<dbReference type="PANTHER" id="PTHR10859">
    <property type="entry name" value="GLYCOSYL TRANSFERASE"/>
    <property type="match status" value="1"/>
</dbReference>
<dbReference type="EMBL" id="CAWYQH010000097">
    <property type="protein sequence ID" value="CAK8683803.1"/>
    <property type="molecule type" value="Genomic_DNA"/>
</dbReference>
<reference evidence="14 15" key="1">
    <citation type="submission" date="2024-02" db="EMBL/GenBank/DDBJ databases">
        <authorList>
            <person name="Daric V."/>
            <person name="Darras S."/>
        </authorList>
    </citation>
    <scope>NUCLEOTIDE SEQUENCE [LARGE SCALE GENOMIC DNA]</scope>
</reference>
<keyword evidence="9" id="KW-0735">Signal-anchor</keyword>
<evidence type="ECO:0000256" key="4">
    <source>
        <dbReference type="ARBA" id="ARBA00012583"/>
    </source>
</evidence>
<comment type="subcellular location">
    <subcellularLocation>
        <location evidence="1">Endoplasmic reticulum membrane</location>
        <topology evidence="1">Single-pass membrane protein</topology>
    </subcellularLocation>
</comment>
<dbReference type="Pfam" id="PF00535">
    <property type="entry name" value="Glycos_transf_2"/>
    <property type="match status" value="1"/>
</dbReference>
<dbReference type="InterPro" id="IPR035518">
    <property type="entry name" value="DPG_synthase"/>
</dbReference>
<evidence type="ECO:0000256" key="6">
    <source>
        <dbReference type="ARBA" id="ARBA00022679"/>
    </source>
</evidence>
<evidence type="ECO:0000256" key="2">
    <source>
        <dbReference type="ARBA" id="ARBA00004922"/>
    </source>
</evidence>
<dbReference type="CDD" id="cd04188">
    <property type="entry name" value="DPG_synthase"/>
    <property type="match status" value="1"/>
</dbReference>
<accession>A0ABP0FWY5</accession>
<comment type="caution">
    <text evidence="14">The sequence shown here is derived from an EMBL/GenBank/DDBJ whole genome shotgun (WGS) entry which is preliminary data.</text>
</comment>
<organism evidence="14 15">
    <name type="scientific">Clavelina lepadiformis</name>
    <name type="common">Light-bulb sea squirt</name>
    <name type="synonym">Ascidia lepadiformis</name>
    <dbReference type="NCBI Taxonomy" id="159417"/>
    <lineage>
        <taxon>Eukaryota</taxon>
        <taxon>Metazoa</taxon>
        <taxon>Chordata</taxon>
        <taxon>Tunicata</taxon>
        <taxon>Ascidiacea</taxon>
        <taxon>Aplousobranchia</taxon>
        <taxon>Clavelinidae</taxon>
        <taxon>Clavelina</taxon>
    </lineage>
</organism>
<keyword evidence="6" id="KW-0808">Transferase</keyword>
<keyword evidence="10" id="KW-1133">Transmembrane helix</keyword>
<evidence type="ECO:0000313" key="14">
    <source>
        <dbReference type="EMBL" id="CAK8683803.1"/>
    </source>
</evidence>
<dbReference type="Proteomes" id="UP001642483">
    <property type="component" value="Unassembled WGS sequence"/>
</dbReference>
<evidence type="ECO:0000256" key="10">
    <source>
        <dbReference type="ARBA" id="ARBA00022989"/>
    </source>
</evidence>
<comment type="similarity">
    <text evidence="3">Belongs to the glycosyltransferase 2 family.</text>
</comment>
<gene>
    <name evidence="14" type="ORF">CVLEPA_LOCUS14831</name>
</gene>
<comment type="catalytic activity">
    <reaction evidence="12">
        <text>a di-trans,poly-cis-dolichyl phosphate + UDP-alpha-D-glucose = a di-trans,poly-cis-dolichyl beta-D-glucosyl phosphate + UDP</text>
        <dbReference type="Rhea" id="RHEA:15401"/>
        <dbReference type="Rhea" id="RHEA-COMP:19498"/>
        <dbReference type="Rhea" id="RHEA-COMP:19502"/>
        <dbReference type="ChEBI" id="CHEBI:57525"/>
        <dbReference type="ChEBI" id="CHEBI:57683"/>
        <dbReference type="ChEBI" id="CHEBI:58223"/>
        <dbReference type="ChEBI" id="CHEBI:58885"/>
        <dbReference type="EC" id="2.4.1.117"/>
    </reaction>
    <physiologicalReaction direction="left-to-right" evidence="12">
        <dbReference type="Rhea" id="RHEA:15402"/>
    </physiologicalReaction>
</comment>
<evidence type="ECO:0000256" key="12">
    <source>
        <dbReference type="ARBA" id="ARBA00045097"/>
    </source>
</evidence>
<dbReference type="InterPro" id="IPR029044">
    <property type="entry name" value="Nucleotide-diphossugar_trans"/>
</dbReference>
<protein>
    <recommendedName>
        <fullName evidence="4">dolichyl-phosphate beta-glucosyltransferase</fullName>
        <ecNumber evidence="4">2.4.1.117</ecNumber>
    </recommendedName>
</protein>
<evidence type="ECO:0000256" key="11">
    <source>
        <dbReference type="ARBA" id="ARBA00023136"/>
    </source>
</evidence>
<evidence type="ECO:0000256" key="5">
    <source>
        <dbReference type="ARBA" id="ARBA00022676"/>
    </source>
</evidence>
<evidence type="ECO:0000256" key="9">
    <source>
        <dbReference type="ARBA" id="ARBA00022968"/>
    </source>
</evidence>
<evidence type="ECO:0000256" key="1">
    <source>
        <dbReference type="ARBA" id="ARBA00004389"/>
    </source>
</evidence>
<sequence>MGLTSSTPNIVRYDSEKYYETPDGKFAFPSIHDKPTLELSVIVPAYNEEDRLPVMLDETVEFLEERYSTHPSYKYEIIIVDDGSRDKTTEVAMKYSLDYGSDKIRVMTLERNRGKGGAVRLGMMSARGRNLLMVDADGATRFSDIKKIEKKLKEINKHEHGMAIAVGSRAHLEQESISSRSLFRTFLMKAFHLLVWFLCVRTVKDSQCGFKLFTRPAALVTFLNLHVERWAFDVELLYVAEYLDIPIVEVAVKWTEIEGSKIVPVFSWIQMGKDIALIWLQHKLKLWTIKADIA</sequence>
<evidence type="ECO:0000256" key="7">
    <source>
        <dbReference type="ARBA" id="ARBA00022692"/>
    </source>
</evidence>
<evidence type="ECO:0000256" key="8">
    <source>
        <dbReference type="ARBA" id="ARBA00022824"/>
    </source>
</evidence>
<dbReference type="SUPFAM" id="SSF53448">
    <property type="entry name" value="Nucleotide-diphospho-sugar transferases"/>
    <property type="match status" value="1"/>
</dbReference>
<feature type="domain" description="Glycosyltransferase 2-like" evidence="13">
    <location>
        <begin position="40"/>
        <end position="199"/>
    </location>
</feature>